<sequence length="180" mass="19695">MGFRKAASPAGSTEGGESLKTDKMAGALEMIKIRVSSCMCGFCHTVTGRVKGGRIIVKIDTPCEKFRELTCLEFPLRELPENQSELTLELERQTDCSFECTRECALDCTRGCLIPNAVLNAVSIGKNLAKKKLAETEIVEVEIAGSELAGSELAEAEFTEMELVKIPFLELATYTTSEFQ</sequence>
<dbReference type="EnsemblBacteria" id="AAM04287">
    <property type="protein sequence ID" value="AAM04287"/>
    <property type="gene ID" value="MA_0848"/>
</dbReference>
<dbReference type="RefSeq" id="WP_011020892.1">
    <property type="nucleotide sequence ID" value="NC_003552.1"/>
</dbReference>
<dbReference type="EMBL" id="AE010299">
    <property type="protein sequence ID" value="AAM04287.1"/>
    <property type="molecule type" value="Genomic_DNA"/>
</dbReference>
<dbReference type="HOGENOM" id="CLU_145178_0_0_2"/>
<protein>
    <submittedName>
        <fullName evidence="1">Uncharacterized protein</fullName>
    </submittedName>
</protein>
<proteinExistence type="predicted"/>
<evidence type="ECO:0000313" key="2">
    <source>
        <dbReference type="Proteomes" id="UP000002487"/>
    </source>
</evidence>
<dbReference type="Pfam" id="PF22263">
    <property type="entry name" value="DUF6951"/>
    <property type="match status" value="1"/>
</dbReference>
<dbReference type="InParanoid" id="Q8TSF0"/>
<dbReference type="AlphaFoldDB" id="Q8TSF0"/>
<reference evidence="1 2" key="1">
    <citation type="journal article" date="2002" name="Genome Res.">
        <title>The genome of Methanosarcina acetivorans reveals extensive metabolic and physiological diversity.</title>
        <authorList>
            <person name="Galagan J.E."/>
            <person name="Nusbaum C."/>
            <person name="Roy A."/>
            <person name="Endrizzi M.G."/>
            <person name="Macdonald P."/>
            <person name="FitzHugh W."/>
            <person name="Calvo S."/>
            <person name="Engels R."/>
            <person name="Smirnov S."/>
            <person name="Atnoor D."/>
            <person name="Brown A."/>
            <person name="Allen N."/>
            <person name="Naylor J."/>
            <person name="Stange-Thomann N."/>
            <person name="DeArellano K."/>
            <person name="Johnson R."/>
            <person name="Linton L."/>
            <person name="McEwan P."/>
            <person name="McKernan K."/>
            <person name="Talamas J."/>
            <person name="Tirrell A."/>
            <person name="Ye W."/>
            <person name="Zimmer A."/>
            <person name="Barber R.D."/>
            <person name="Cann I."/>
            <person name="Graham D.E."/>
            <person name="Grahame D.A."/>
            <person name="Guss A."/>
            <person name="Hedderich R."/>
            <person name="Ingram-Smith C."/>
            <person name="Kuettner C.H."/>
            <person name="Krzycki J.A."/>
            <person name="Leigh J.A."/>
            <person name="Li W."/>
            <person name="Liu J."/>
            <person name="Mukhopadhyay B."/>
            <person name="Reeve J.N."/>
            <person name="Smith K."/>
            <person name="Springer T.A."/>
            <person name="Umayam L.A."/>
            <person name="White O."/>
            <person name="White R.H."/>
            <person name="de Macario E.C."/>
            <person name="Ferry J.G."/>
            <person name="Jarrell K.F."/>
            <person name="Jing H."/>
            <person name="Macario A.J.L."/>
            <person name="Paulsen I."/>
            <person name="Pritchett M."/>
            <person name="Sowers K.R."/>
            <person name="Swanson R.V."/>
            <person name="Zinder S.H."/>
            <person name="Lander E."/>
            <person name="Metcalf W.W."/>
            <person name="Birren B."/>
        </authorList>
    </citation>
    <scope>NUCLEOTIDE SEQUENCE [LARGE SCALE GENOMIC DNA]</scope>
    <source>
        <strain evidence="2">ATCC 35395 / DSM 2834 / JCM 12185 / C2A</strain>
    </source>
</reference>
<evidence type="ECO:0000313" key="1">
    <source>
        <dbReference type="EMBL" id="AAM04287.1"/>
    </source>
</evidence>
<dbReference type="GeneID" id="1472740"/>
<dbReference type="KEGG" id="mac:MA_0848"/>
<organism evidence="1 2">
    <name type="scientific">Methanosarcina acetivorans (strain ATCC 35395 / DSM 2834 / JCM 12185 / C2A)</name>
    <dbReference type="NCBI Taxonomy" id="188937"/>
    <lineage>
        <taxon>Archaea</taxon>
        <taxon>Methanobacteriati</taxon>
        <taxon>Methanobacteriota</taxon>
        <taxon>Stenosarchaea group</taxon>
        <taxon>Methanomicrobia</taxon>
        <taxon>Methanosarcinales</taxon>
        <taxon>Methanosarcinaceae</taxon>
        <taxon>Methanosarcina</taxon>
    </lineage>
</organism>
<name>Q8TSF0_METAC</name>
<accession>Q8TSF0</accession>
<dbReference type="Proteomes" id="UP000002487">
    <property type="component" value="Chromosome"/>
</dbReference>
<keyword evidence="2" id="KW-1185">Reference proteome</keyword>
<dbReference type="PhylomeDB" id="Q8TSF0"/>
<gene>
    <name evidence="1" type="ordered locus">MA_0848</name>
</gene>
<dbReference type="InterPro" id="IPR054227">
    <property type="entry name" value="DUF6951"/>
</dbReference>